<reference evidence="4 5" key="1">
    <citation type="journal article" date="2016" name="Int. J. Syst. Evol. Microbiol.">
        <title>Pyruvatibacter mobilis gen. nov., sp. nov., a marine bacterium from the culture broth of Picochlorum sp. 122.</title>
        <authorList>
            <person name="Wang G."/>
            <person name="Tang M."/>
            <person name="Wu H."/>
            <person name="Dai S."/>
            <person name="Li T."/>
            <person name="Chen C."/>
            <person name="He H."/>
            <person name="Fan J."/>
            <person name="Xiang W."/>
            <person name="Li X."/>
        </authorList>
    </citation>
    <scope>NUCLEOTIDE SEQUENCE [LARGE SCALE GENOMIC DNA]</scope>
    <source>
        <strain evidence="4 5">GYP-11</strain>
    </source>
</reference>
<dbReference type="InterPro" id="IPR000682">
    <property type="entry name" value="PCMT"/>
</dbReference>
<dbReference type="Gene3D" id="3.40.50.150">
    <property type="entry name" value="Vaccinia Virus protein VP39"/>
    <property type="match status" value="1"/>
</dbReference>
<dbReference type="Proteomes" id="UP000470384">
    <property type="component" value="Unassembled WGS sequence"/>
</dbReference>
<dbReference type="RefSeq" id="WP_160587797.1">
    <property type="nucleotide sequence ID" value="NZ_BMHN01000001.1"/>
</dbReference>
<evidence type="ECO:0000313" key="4">
    <source>
        <dbReference type="EMBL" id="NBG95933.1"/>
    </source>
</evidence>
<dbReference type="EMBL" id="WXYQ01000006">
    <property type="protein sequence ID" value="NBG95933.1"/>
    <property type="molecule type" value="Genomic_DNA"/>
</dbReference>
<keyword evidence="4" id="KW-0808">Transferase</keyword>
<evidence type="ECO:0000256" key="2">
    <source>
        <dbReference type="ARBA" id="ARBA00013346"/>
    </source>
</evidence>
<dbReference type="PANTHER" id="PTHR11579:SF18">
    <property type="entry name" value="PROTEIN-L-ISOASPARTATE O-METHYLTRANSFERASE"/>
    <property type="match status" value="1"/>
</dbReference>
<dbReference type="PANTHER" id="PTHR11579">
    <property type="entry name" value="PROTEIN-L-ISOASPARTATE O-METHYLTRANSFERASE"/>
    <property type="match status" value="1"/>
</dbReference>
<dbReference type="GO" id="GO:0032259">
    <property type="term" value="P:methylation"/>
    <property type="evidence" value="ECO:0007669"/>
    <property type="project" value="UniProtKB-KW"/>
</dbReference>
<evidence type="ECO:0000256" key="1">
    <source>
        <dbReference type="ARBA" id="ARBA00005369"/>
    </source>
</evidence>
<sequence>MLDFETARYNMLESQIRTNDVTDKAVQAAMMQTPREKFVPAGKRSVAYQDEDMLIHTSDEGAKRYLMEPRVFARLLQMADIRSDSLVLHVGAGLGYGPAVVSKLAETVVALECDAALAAAAGQNLSDVSADNVAVIEGALEAGCPEQAPFDVIIIEGAVPEIPAALKDQLKDGGRLVCVVGHGLAGKAHIVERSGSEASARAEFSAAVAPVPGFEKPQGFVF</sequence>
<comment type="similarity">
    <text evidence="1">Belongs to the methyltransferase superfamily. L-isoaspartyl/D-aspartyl protein methyltransferase family.</text>
</comment>
<keyword evidence="4" id="KW-0489">Methyltransferase</keyword>
<dbReference type="SUPFAM" id="SSF53335">
    <property type="entry name" value="S-adenosyl-L-methionine-dependent methyltransferases"/>
    <property type="match status" value="1"/>
</dbReference>
<organism evidence="4 5">
    <name type="scientific">Pyruvatibacter mobilis</name>
    <dbReference type="NCBI Taxonomy" id="1712261"/>
    <lineage>
        <taxon>Bacteria</taxon>
        <taxon>Pseudomonadati</taxon>
        <taxon>Pseudomonadota</taxon>
        <taxon>Alphaproteobacteria</taxon>
        <taxon>Hyphomicrobiales</taxon>
        <taxon>Parvibaculaceae</taxon>
        <taxon>Pyruvatibacter</taxon>
    </lineage>
</organism>
<dbReference type="OrthoDB" id="9798496at2"/>
<proteinExistence type="inferred from homology"/>
<name>A0A845QBG8_9HYPH</name>
<protein>
    <recommendedName>
        <fullName evidence="2">Protein-L-isoaspartate O-methyltransferase</fullName>
    </recommendedName>
    <alternativeName>
        <fullName evidence="3">Protein L-isoaspartyl methyltransferase</fullName>
    </alternativeName>
</protein>
<evidence type="ECO:0000256" key="3">
    <source>
        <dbReference type="ARBA" id="ARBA00030757"/>
    </source>
</evidence>
<dbReference type="CDD" id="cd02440">
    <property type="entry name" value="AdoMet_MTases"/>
    <property type="match status" value="1"/>
</dbReference>
<dbReference type="AlphaFoldDB" id="A0A845QBG8"/>
<accession>A0A845QBG8</accession>
<comment type="caution">
    <text evidence="4">The sequence shown here is derived from an EMBL/GenBank/DDBJ whole genome shotgun (WGS) entry which is preliminary data.</text>
</comment>
<keyword evidence="5" id="KW-1185">Reference proteome</keyword>
<dbReference type="InterPro" id="IPR029063">
    <property type="entry name" value="SAM-dependent_MTases_sf"/>
</dbReference>
<evidence type="ECO:0000313" key="5">
    <source>
        <dbReference type="Proteomes" id="UP000470384"/>
    </source>
</evidence>
<dbReference type="Pfam" id="PF01135">
    <property type="entry name" value="PCMT"/>
    <property type="match status" value="1"/>
</dbReference>
<dbReference type="GO" id="GO:0005737">
    <property type="term" value="C:cytoplasm"/>
    <property type="evidence" value="ECO:0007669"/>
    <property type="project" value="TreeGrafter"/>
</dbReference>
<dbReference type="GeneID" id="300654642"/>
<gene>
    <name evidence="4" type="ORF">GTQ45_09340</name>
</gene>
<dbReference type="GO" id="GO:0004719">
    <property type="term" value="F:protein-L-isoaspartate (D-aspartate) O-methyltransferase activity"/>
    <property type="evidence" value="ECO:0007669"/>
    <property type="project" value="InterPro"/>
</dbReference>